<comment type="subcellular location">
    <subcellularLocation>
        <location evidence="1">Cell inner membrane</location>
        <topology evidence="1">Multi-pass membrane protein</topology>
    </subcellularLocation>
</comment>
<keyword evidence="5 9" id="KW-0812">Transmembrane</keyword>
<accession>A0A9D1DK43</accession>
<evidence type="ECO:0000313" key="12">
    <source>
        <dbReference type="Proteomes" id="UP000824238"/>
    </source>
</evidence>
<feature type="domain" description="Tripartite ATP-independent periplasmic transporters DctQ component" evidence="10">
    <location>
        <begin position="20"/>
        <end position="148"/>
    </location>
</feature>
<evidence type="ECO:0000256" key="1">
    <source>
        <dbReference type="ARBA" id="ARBA00004429"/>
    </source>
</evidence>
<evidence type="ECO:0000256" key="2">
    <source>
        <dbReference type="ARBA" id="ARBA00022448"/>
    </source>
</evidence>
<feature type="transmembrane region" description="Helical" evidence="9">
    <location>
        <begin position="12"/>
        <end position="34"/>
    </location>
</feature>
<dbReference type="InterPro" id="IPR007387">
    <property type="entry name" value="TRAP_DctQ"/>
</dbReference>
<dbReference type="Proteomes" id="UP000824238">
    <property type="component" value="Unassembled WGS sequence"/>
</dbReference>
<reference evidence="11" key="1">
    <citation type="submission" date="2020-10" db="EMBL/GenBank/DDBJ databases">
        <authorList>
            <person name="Gilroy R."/>
        </authorList>
    </citation>
    <scope>NUCLEOTIDE SEQUENCE</scope>
    <source>
        <strain evidence="11">ChiGjej3B3-7149</strain>
    </source>
</reference>
<keyword evidence="3" id="KW-1003">Cell membrane</keyword>
<keyword evidence="6 9" id="KW-1133">Transmembrane helix</keyword>
<feature type="transmembrane region" description="Helical" evidence="9">
    <location>
        <begin position="40"/>
        <end position="61"/>
    </location>
</feature>
<comment type="caution">
    <text evidence="11">The sequence shown here is derived from an EMBL/GenBank/DDBJ whole genome shotgun (WGS) entry which is preliminary data.</text>
</comment>
<dbReference type="PANTHER" id="PTHR35011">
    <property type="entry name" value="2,3-DIKETO-L-GULONATE TRAP TRANSPORTER SMALL PERMEASE PROTEIN YIAM"/>
    <property type="match status" value="1"/>
</dbReference>
<evidence type="ECO:0000256" key="6">
    <source>
        <dbReference type="ARBA" id="ARBA00022989"/>
    </source>
</evidence>
<dbReference type="EMBL" id="DVHH01000048">
    <property type="protein sequence ID" value="HIR54318.1"/>
    <property type="molecule type" value="Genomic_DNA"/>
</dbReference>
<proteinExistence type="inferred from homology"/>
<evidence type="ECO:0000256" key="4">
    <source>
        <dbReference type="ARBA" id="ARBA00022519"/>
    </source>
</evidence>
<evidence type="ECO:0000256" key="8">
    <source>
        <dbReference type="ARBA" id="ARBA00038436"/>
    </source>
</evidence>
<organism evidence="11 12">
    <name type="scientific">Candidatus Scatomorpha intestinigallinarum</name>
    <dbReference type="NCBI Taxonomy" id="2840923"/>
    <lineage>
        <taxon>Bacteria</taxon>
        <taxon>Bacillati</taxon>
        <taxon>Bacillota</taxon>
        <taxon>Clostridia</taxon>
        <taxon>Eubacteriales</taxon>
        <taxon>Candidatus Scatomorpha</taxon>
    </lineage>
</organism>
<gene>
    <name evidence="11" type="ORF">IAD36_01780</name>
</gene>
<evidence type="ECO:0000259" key="10">
    <source>
        <dbReference type="Pfam" id="PF04290"/>
    </source>
</evidence>
<name>A0A9D1DK43_9FIRM</name>
<comment type="similarity">
    <text evidence="8">Belongs to the TRAP transporter small permease family.</text>
</comment>
<dbReference type="PANTHER" id="PTHR35011:SF2">
    <property type="entry name" value="2,3-DIKETO-L-GULONATE TRAP TRANSPORTER SMALL PERMEASE PROTEIN YIAM"/>
    <property type="match status" value="1"/>
</dbReference>
<keyword evidence="7 9" id="KW-0472">Membrane</keyword>
<evidence type="ECO:0000256" key="5">
    <source>
        <dbReference type="ARBA" id="ARBA00022692"/>
    </source>
</evidence>
<dbReference type="GO" id="GO:0022857">
    <property type="term" value="F:transmembrane transporter activity"/>
    <property type="evidence" value="ECO:0007669"/>
    <property type="project" value="TreeGrafter"/>
</dbReference>
<reference evidence="11" key="2">
    <citation type="journal article" date="2021" name="PeerJ">
        <title>Extensive microbial diversity within the chicken gut microbiome revealed by metagenomics and culture.</title>
        <authorList>
            <person name="Gilroy R."/>
            <person name="Ravi A."/>
            <person name="Getino M."/>
            <person name="Pursley I."/>
            <person name="Horton D.L."/>
            <person name="Alikhan N.F."/>
            <person name="Baker D."/>
            <person name="Gharbi K."/>
            <person name="Hall N."/>
            <person name="Watson M."/>
            <person name="Adriaenssens E.M."/>
            <person name="Foster-Nyarko E."/>
            <person name="Jarju S."/>
            <person name="Secka A."/>
            <person name="Antonio M."/>
            <person name="Oren A."/>
            <person name="Chaudhuri R.R."/>
            <person name="La Ragione R."/>
            <person name="Hildebrand F."/>
            <person name="Pallen M.J."/>
        </authorList>
    </citation>
    <scope>NUCLEOTIDE SEQUENCE</scope>
    <source>
        <strain evidence="11">ChiGjej3B3-7149</strain>
    </source>
</reference>
<evidence type="ECO:0000256" key="3">
    <source>
        <dbReference type="ARBA" id="ARBA00022475"/>
    </source>
</evidence>
<keyword evidence="2" id="KW-0813">Transport</keyword>
<sequence>MKKFLNSFEDGFCAIILFIMLILTCINVVARYVLLASMPFVEELTCVGLMILSILGAATASKRDAHLGLSVITDLLPHTAQNIIQLICDILSAFFCGAIVYLGYFYVQNQIVNNVLSMGMSWPVWLYGIWLPIGGAVLCIRQIQLAVKTFIATLHHGKEETA</sequence>
<dbReference type="AlphaFoldDB" id="A0A9D1DK43"/>
<feature type="transmembrane region" description="Helical" evidence="9">
    <location>
        <begin position="124"/>
        <end position="140"/>
    </location>
</feature>
<evidence type="ECO:0000313" key="11">
    <source>
        <dbReference type="EMBL" id="HIR54318.1"/>
    </source>
</evidence>
<dbReference type="InterPro" id="IPR055348">
    <property type="entry name" value="DctQ"/>
</dbReference>
<dbReference type="Pfam" id="PF04290">
    <property type="entry name" value="DctQ"/>
    <property type="match status" value="1"/>
</dbReference>
<evidence type="ECO:0000256" key="9">
    <source>
        <dbReference type="SAM" id="Phobius"/>
    </source>
</evidence>
<dbReference type="GO" id="GO:0015740">
    <property type="term" value="P:C4-dicarboxylate transport"/>
    <property type="evidence" value="ECO:0007669"/>
    <property type="project" value="TreeGrafter"/>
</dbReference>
<protein>
    <submittedName>
        <fullName evidence="11">TRAP transporter small permease</fullName>
    </submittedName>
</protein>
<dbReference type="GO" id="GO:0005886">
    <property type="term" value="C:plasma membrane"/>
    <property type="evidence" value="ECO:0007669"/>
    <property type="project" value="UniProtKB-SubCell"/>
</dbReference>
<keyword evidence="4" id="KW-0997">Cell inner membrane</keyword>
<feature type="transmembrane region" description="Helical" evidence="9">
    <location>
        <begin position="82"/>
        <end position="104"/>
    </location>
</feature>
<evidence type="ECO:0000256" key="7">
    <source>
        <dbReference type="ARBA" id="ARBA00023136"/>
    </source>
</evidence>